<organism evidence="5 6">
    <name type="scientific">Panagrellus redivivus</name>
    <name type="common">Microworm</name>
    <dbReference type="NCBI Taxonomy" id="6233"/>
    <lineage>
        <taxon>Eukaryota</taxon>
        <taxon>Metazoa</taxon>
        <taxon>Ecdysozoa</taxon>
        <taxon>Nematoda</taxon>
        <taxon>Chromadorea</taxon>
        <taxon>Rhabditida</taxon>
        <taxon>Tylenchina</taxon>
        <taxon>Panagrolaimomorpha</taxon>
        <taxon>Panagrolaimoidea</taxon>
        <taxon>Panagrolaimidae</taxon>
        <taxon>Panagrellus</taxon>
    </lineage>
</organism>
<dbReference type="SUPFAM" id="SSF52058">
    <property type="entry name" value="L domain-like"/>
    <property type="match status" value="1"/>
</dbReference>
<dbReference type="Gene3D" id="3.80.10.10">
    <property type="entry name" value="Ribonuclease Inhibitor"/>
    <property type="match status" value="1"/>
</dbReference>
<feature type="chain" id="PRO_5028906247" evidence="4">
    <location>
        <begin position="19"/>
        <end position="265"/>
    </location>
</feature>
<dbReference type="SMART" id="SM00369">
    <property type="entry name" value="LRR_TYP"/>
    <property type="match status" value="4"/>
</dbReference>
<evidence type="ECO:0000256" key="3">
    <source>
        <dbReference type="ARBA" id="ARBA00022737"/>
    </source>
</evidence>
<name>A0A7E4WDK3_PANRE</name>
<feature type="signal peptide" evidence="4">
    <location>
        <begin position="1"/>
        <end position="18"/>
    </location>
</feature>
<evidence type="ECO:0000313" key="5">
    <source>
        <dbReference type="Proteomes" id="UP000492821"/>
    </source>
</evidence>
<keyword evidence="2 4" id="KW-0732">Signal</keyword>
<dbReference type="Pfam" id="PF13855">
    <property type="entry name" value="LRR_8"/>
    <property type="match status" value="2"/>
</dbReference>
<reference evidence="6" key="2">
    <citation type="submission" date="2020-10" db="UniProtKB">
        <authorList>
            <consortium name="WormBaseParasite"/>
        </authorList>
    </citation>
    <scope>IDENTIFICATION</scope>
</reference>
<keyword evidence="5" id="KW-1185">Reference proteome</keyword>
<keyword evidence="3" id="KW-0677">Repeat</keyword>
<keyword evidence="1" id="KW-0433">Leucine-rich repeat</keyword>
<proteinExistence type="predicted"/>
<dbReference type="PANTHER" id="PTHR24373">
    <property type="entry name" value="SLIT RELATED LEUCINE-RICH REPEAT NEURONAL PROTEIN"/>
    <property type="match status" value="1"/>
</dbReference>
<dbReference type="PANTHER" id="PTHR24373:SF275">
    <property type="entry name" value="TIR DOMAIN-CONTAINING PROTEIN"/>
    <property type="match status" value="1"/>
</dbReference>
<evidence type="ECO:0000256" key="2">
    <source>
        <dbReference type="ARBA" id="ARBA00022729"/>
    </source>
</evidence>
<dbReference type="Proteomes" id="UP000492821">
    <property type="component" value="Unassembled WGS sequence"/>
</dbReference>
<evidence type="ECO:0000256" key="4">
    <source>
        <dbReference type="SAM" id="SignalP"/>
    </source>
</evidence>
<accession>A0A7E4WDK3</accession>
<dbReference type="WBParaSite" id="Pan_g9371.t1">
    <property type="protein sequence ID" value="Pan_g9371.t1"/>
    <property type="gene ID" value="Pan_g9371"/>
</dbReference>
<dbReference type="InterPro" id="IPR003591">
    <property type="entry name" value="Leu-rich_rpt_typical-subtyp"/>
</dbReference>
<dbReference type="PROSITE" id="PS51450">
    <property type="entry name" value="LRR"/>
    <property type="match status" value="1"/>
</dbReference>
<sequence>MAVIKILNFAALILSTVALPHLHSTCTSFQLPEHCGCEATANELPSITCDDITPADFATVLDSVKNRTIKSLEITHCDPSITDLQPLPAFTAQNIVIEDCGFETIADNAFANVAQLESLSLYINLIRALPLFGPLKDLKYLTLADNKIERLDQKDFVASSGAQNTFDGLTNLKELYISHNSITDITDTAFKSLNSLTDIKIDHNPLKTLSPLAFASQELRELILGLDVENSVLANVPDYAKYFVNKYYINGTYYDINEDGTPIRH</sequence>
<evidence type="ECO:0000256" key="1">
    <source>
        <dbReference type="ARBA" id="ARBA00022614"/>
    </source>
</evidence>
<reference evidence="5" key="1">
    <citation type="journal article" date="2013" name="Genetics">
        <title>The draft genome and transcriptome of Panagrellus redivivus are shaped by the harsh demands of a free-living lifestyle.</title>
        <authorList>
            <person name="Srinivasan J."/>
            <person name="Dillman A.R."/>
            <person name="Macchietto M.G."/>
            <person name="Heikkinen L."/>
            <person name="Lakso M."/>
            <person name="Fracchia K.M."/>
            <person name="Antoshechkin I."/>
            <person name="Mortazavi A."/>
            <person name="Wong G."/>
            <person name="Sternberg P.W."/>
        </authorList>
    </citation>
    <scope>NUCLEOTIDE SEQUENCE [LARGE SCALE GENOMIC DNA]</scope>
    <source>
        <strain evidence="5">MT8872</strain>
    </source>
</reference>
<dbReference type="InterPro" id="IPR001611">
    <property type="entry name" value="Leu-rich_rpt"/>
</dbReference>
<dbReference type="AlphaFoldDB" id="A0A7E4WDK3"/>
<evidence type="ECO:0000313" key="6">
    <source>
        <dbReference type="WBParaSite" id="Pan_g9371.t1"/>
    </source>
</evidence>
<protein>
    <submittedName>
        <fullName evidence="6">Oplophorus-luciferin 2-monooxygenase non-catalytic subunit</fullName>
    </submittedName>
</protein>
<dbReference type="InterPro" id="IPR050328">
    <property type="entry name" value="Dev_Immune_Receptor"/>
</dbReference>
<dbReference type="InterPro" id="IPR032675">
    <property type="entry name" value="LRR_dom_sf"/>
</dbReference>
<dbReference type="SMART" id="SM00365">
    <property type="entry name" value="LRR_SD22"/>
    <property type="match status" value="3"/>
</dbReference>